<evidence type="ECO:0000313" key="2">
    <source>
        <dbReference type="Proteomes" id="UP001145087"/>
    </source>
</evidence>
<protein>
    <submittedName>
        <fullName evidence="1">Uncharacterized protein</fullName>
    </submittedName>
</protein>
<name>A0A9X3J8H2_9BACT</name>
<gene>
    <name evidence="1" type="ORF">OU798_24440</name>
</gene>
<reference evidence="1" key="1">
    <citation type="submission" date="2022-11" db="EMBL/GenBank/DDBJ databases">
        <title>Marilongibacter aestuarii gen. nov., sp. nov., isolated from tidal flat sediment.</title>
        <authorList>
            <person name="Jiayan W."/>
        </authorList>
    </citation>
    <scope>NUCLEOTIDE SEQUENCE</scope>
    <source>
        <strain evidence="1">Z1-6</strain>
    </source>
</reference>
<dbReference type="AlphaFoldDB" id="A0A9X3J8H2"/>
<dbReference type="Proteomes" id="UP001145087">
    <property type="component" value="Unassembled WGS sequence"/>
</dbReference>
<keyword evidence="2" id="KW-1185">Reference proteome</keyword>
<dbReference type="EMBL" id="JAPOHD010000069">
    <property type="protein sequence ID" value="MCY1723523.1"/>
    <property type="molecule type" value="Genomic_DNA"/>
</dbReference>
<sequence>MGNKKIEVFVNLTKTDTVVALDENILPGSLVFDSLNPFPGYYHELPTDASSIYIYMVLDKQYPLEEILRASQNIEKGFDWSFDAGKAYITIGSTFLNAIRVRHLPAIDMVGKIQEAYAKQGINFLMNKKLKGKLEANVKIVKFLVLEDLGGGIYLNSDDPTFAYIEIPKYLSPEAFTKVSMDVKYNWEGHEFDAASASFYNSGKLYEMVRIRSDKMNVEYLSSIKKLYSDKIR</sequence>
<dbReference type="RefSeq" id="WP_343335849.1">
    <property type="nucleotide sequence ID" value="NZ_JAPOHD010000069.1"/>
</dbReference>
<comment type="caution">
    <text evidence="1">The sequence shown here is derived from an EMBL/GenBank/DDBJ whole genome shotgun (WGS) entry which is preliminary data.</text>
</comment>
<evidence type="ECO:0000313" key="1">
    <source>
        <dbReference type="EMBL" id="MCY1723523.1"/>
    </source>
</evidence>
<accession>A0A9X3J8H2</accession>
<proteinExistence type="predicted"/>
<organism evidence="1 2">
    <name type="scientific">Draconibacterium aestuarii</name>
    <dbReference type="NCBI Taxonomy" id="2998507"/>
    <lineage>
        <taxon>Bacteria</taxon>
        <taxon>Pseudomonadati</taxon>
        <taxon>Bacteroidota</taxon>
        <taxon>Bacteroidia</taxon>
        <taxon>Marinilabiliales</taxon>
        <taxon>Prolixibacteraceae</taxon>
        <taxon>Draconibacterium</taxon>
    </lineage>
</organism>